<evidence type="ECO:0000313" key="6">
    <source>
        <dbReference type="Proteomes" id="UP000619293"/>
    </source>
</evidence>
<feature type="domain" description="HTH asnC-type" evidence="4">
    <location>
        <begin position="28"/>
        <end position="88"/>
    </location>
</feature>
<dbReference type="SUPFAM" id="SSF46785">
    <property type="entry name" value="Winged helix' DNA-binding domain"/>
    <property type="match status" value="1"/>
</dbReference>
<gene>
    <name evidence="5" type="ORF">Cch02nite_20800</name>
</gene>
<dbReference type="AlphaFoldDB" id="A0A8J3JWZ0"/>
<dbReference type="InterPro" id="IPR011008">
    <property type="entry name" value="Dimeric_a/b-barrel"/>
</dbReference>
<keyword evidence="3" id="KW-0804">Transcription</keyword>
<dbReference type="GO" id="GO:0043565">
    <property type="term" value="F:sequence-specific DNA binding"/>
    <property type="evidence" value="ECO:0007669"/>
    <property type="project" value="InterPro"/>
</dbReference>
<dbReference type="PRINTS" id="PR00033">
    <property type="entry name" value="HTHASNC"/>
</dbReference>
<keyword evidence="1" id="KW-0805">Transcription regulation</keyword>
<dbReference type="InterPro" id="IPR036388">
    <property type="entry name" value="WH-like_DNA-bd_sf"/>
</dbReference>
<dbReference type="Pfam" id="PF13404">
    <property type="entry name" value="HTH_AsnC-type"/>
    <property type="match status" value="1"/>
</dbReference>
<evidence type="ECO:0000256" key="2">
    <source>
        <dbReference type="ARBA" id="ARBA00023125"/>
    </source>
</evidence>
<dbReference type="EMBL" id="BONG01000009">
    <property type="protein sequence ID" value="GIF88636.1"/>
    <property type="molecule type" value="Genomic_DNA"/>
</dbReference>
<reference evidence="5 6" key="1">
    <citation type="submission" date="2021-01" db="EMBL/GenBank/DDBJ databases">
        <title>Whole genome shotgun sequence of Catellatospora chokoriensis NBRC 107358.</title>
        <authorList>
            <person name="Komaki H."/>
            <person name="Tamura T."/>
        </authorList>
    </citation>
    <scope>NUCLEOTIDE SEQUENCE [LARGE SCALE GENOMIC DNA]</scope>
    <source>
        <strain evidence="5 6">NBRC 107358</strain>
    </source>
</reference>
<dbReference type="PANTHER" id="PTHR30154">
    <property type="entry name" value="LEUCINE-RESPONSIVE REGULATORY PROTEIN"/>
    <property type="match status" value="1"/>
</dbReference>
<dbReference type="Gene3D" id="3.30.70.920">
    <property type="match status" value="1"/>
</dbReference>
<dbReference type="GO" id="GO:0005829">
    <property type="term" value="C:cytosol"/>
    <property type="evidence" value="ECO:0007669"/>
    <property type="project" value="TreeGrafter"/>
</dbReference>
<evidence type="ECO:0000259" key="4">
    <source>
        <dbReference type="PROSITE" id="PS50956"/>
    </source>
</evidence>
<dbReference type="InterPro" id="IPR036390">
    <property type="entry name" value="WH_DNA-bd_sf"/>
</dbReference>
<dbReference type="Gene3D" id="1.10.10.10">
    <property type="entry name" value="Winged helix-like DNA-binding domain superfamily/Winged helix DNA-binding domain"/>
    <property type="match status" value="1"/>
</dbReference>
<protein>
    <submittedName>
        <fullName evidence="5">Transcriptional regulator</fullName>
    </submittedName>
</protein>
<keyword evidence="2" id="KW-0238">DNA-binding</keyword>
<dbReference type="Pfam" id="PF01037">
    <property type="entry name" value="AsnC_trans_reg"/>
    <property type="match status" value="1"/>
</dbReference>
<keyword evidence="6" id="KW-1185">Reference proteome</keyword>
<evidence type="ECO:0000256" key="1">
    <source>
        <dbReference type="ARBA" id="ARBA00023015"/>
    </source>
</evidence>
<evidence type="ECO:0000313" key="5">
    <source>
        <dbReference type="EMBL" id="GIF88636.1"/>
    </source>
</evidence>
<dbReference type="InterPro" id="IPR019887">
    <property type="entry name" value="Tscrpt_reg_AsnC/Lrp_C"/>
</dbReference>
<name>A0A8J3JWZ0_9ACTN</name>
<dbReference type="PANTHER" id="PTHR30154:SF34">
    <property type="entry name" value="TRANSCRIPTIONAL REGULATOR AZLB"/>
    <property type="match status" value="1"/>
</dbReference>
<dbReference type="PROSITE" id="PS50956">
    <property type="entry name" value="HTH_ASNC_2"/>
    <property type="match status" value="1"/>
</dbReference>
<sequence>MPTPADSAASRAVIRRHPQLNHANHALLDDIAKQIIEQLQEDGRRPYATIGRAVGLSEAAVRQRVQRLIDAGVMQIVAVTDPLQLGLGRQAMIGVKTTGDLDGIADAISAIEEVDYVVITAGSYDLLLEAVCRNDDHLLEILHEVRAVEGVIGAEVFVYLKLRKQTYSWGTGTAA</sequence>
<dbReference type="SMART" id="SM00344">
    <property type="entry name" value="HTH_ASNC"/>
    <property type="match status" value="1"/>
</dbReference>
<dbReference type="InterPro" id="IPR000485">
    <property type="entry name" value="AsnC-type_HTH_dom"/>
</dbReference>
<dbReference type="InterPro" id="IPR019888">
    <property type="entry name" value="Tscrpt_reg_AsnC-like"/>
</dbReference>
<dbReference type="Proteomes" id="UP000619293">
    <property type="component" value="Unassembled WGS sequence"/>
</dbReference>
<accession>A0A8J3JWZ0</accession>
<dbReference type="SUPFAM" id="SSF54909">
    <property type="entry name" value="Dimeric alpha+beta barrel"/>
    <property type="match status" value="1"/>
</dbReference>
<evidence type="ECO:0000256" key="3">
    <source>
        <dbReference type="ARBA" id="ARBA00023163"/>
    </source>
</evidence>
<comment type="caution">
    <text evidence="5">The sequence shown here is derived from an EMBL/GenBank/DDBJ whole genome shotgun (WGS) entry which is preliminary data.</text>
</comment>
<organism evidence="5 6">
    <name type="scientific">Catellatospora chokoriensis</name>
    <dbReference type="NCBI Taxonomy" id="310353"/>
    <lineage>
        <taxon>Bacteria</taxon>
        <taxon>Bacillati</taxon>
        <taxon>Actinomycetota</taxon>
        <taxon>Actinomycetes</taxon>
        <taxon>Micromonosporales</taxon>
        <taxon>Micromonosporaceae</taxon>
        <taxon>Catellatospora</taxon>
    </lineage>
</organism>
<dbReference type="GO" id="GO:0043200">
    <property type="term" value="P:response to amino acid"/>
    <property type="evidence" value="ECO:0007669"/>
    <property type="project" value="TreeGrafter"/>
</dbReference>
<proteinExistence type="predicted"/>